<keyword evidence="1" id="KW-0472">Membrane</keyword>
<gene>
    <name evidence="2" type="ORF">OXH18_24215</name>
</gene>
<accession>A0A9E8ZBK7</accession>
<evidence type="ECO:0000313" key="3">
    <source>
        <dbReference type="Proteomes" id="UP001163152"/>
    </source>
</evidence>
<dbReference type="KEGG" id="tsin:OXH18_24215"/>
<dbReference type="Proteomes" id="UP001163152">
    <property type="component" value="Chromosome"/>
</dbReference>
<name>A0A9E8ZBK7_9CYAN</name>
<dbReference type="EMBL" id="CP113797">
    <property type="protein sequence ID" value="WAL60235.1"/>
    <property type="molecule type" value="Genomic_DNA"/>
</dbReference>
<feature type="transmembrane region" description="Helical" evidence="1">
    <location>
        <begin position="12"/>
        <end position="36"/>
    </location>
</feature>
<evidence type="ECO:0000256" key="1">
    <source>
        <dbReference type="SAM" id="Phobius"/>
    </source>
</evidence>
<reference evidence="2" key="1">
    <citation type="submission" date="2022-12" db="EMBL/GenBank/DDBJ databases">
        <title>Polyphasic identification of a Novel Hot-Spring Cyanobacterium Ocullathermofonsia sinensis gen nov. sp. nov. and Genomic Insights on its Adaptations to the Thermal Habitat.</title>
        <authorList>
            <person name="Daroch M."/>
            <person name="Tang J."/>
            <person name="Jiang Y."/>
        </authorList>
    </citation>
    <scope>NUCLEOTIDE SEQUENCE</scope>
    <source>
        <strain evidence="2">PKUAC-SCTA174</strain>
    </source>
</reference>
<sequence length="138" mass="15469">MRNPLQRLKYLPWLPLSLTALATALITFLLELGLALSYQFVPALQGVFAVLFSPLLGAIVFFAMAVGVGALAVYWLERVYPQIVINTGILWALVLCVMVAFFLKSLLPLPVNLVTPGRFLLIGVVVGIFWKGRRYWRY</sequence>
<evidence type="ECO:0008006" key="4">
    <source>
        <dbReference type="Google" id="ProtNLM"/>
    </source>
</evidence>
<dbReference type="RefSeq" id="WP_268610102.1">
    <property type="nucleotide sequence ID" value="NZ_CP113797.1"/>
</dbReference>
<keyword evidence="1" id="KW-0812">Transmembrane</keyword>
<feature type="transmembrane region" description="Helical" evidence="1">
    <location>
        <begin position="109"/>
        <end position="130"/>
    </location>
</feature>
<feature type="transmembrane region" description="Helical" evidence="1">
    <location>
        <begin position="48"/>
        <end position="76"/>
    </location>
</feature>
<dbReference type="AlphaFoldDB" id="A0A9E8ZBK7"/>
<protein>
    <recommendedName>
        <fullName evidence="4">Peptide chain release factor 1</fullName>
    </recommendedName>
</protein>
<evidence type="ECO:0000313" key="2">
    <source>
        <dbReference type="EMBL" id="WAL60235.1"/>
    </source>
</evidence>
<keyword evidence="1" id="KW-1133">Transmembrane helix</keyword>
<proteinExistence type="predicted"/>
<organism evidence="2 3">
    <name type="scientific">Thermocoleostomius sinensis A174</name>
    <dbReference type="NCBI Taxonomy" id="2016057"/>
    <lineage>
        <taxon>Bacteria</taxon>
        <taxon>Bacillati</taxon>
        <taxon>Cyanobacteriota</taxon>
        <taxon>Cyanophyceae</taxon>
        <taxon>Oculatellales</taxon>
        <taxon>Oculatellaceae</taxon>
        <taxon>Thermocoleostomius</taxon>
    </lineage>
</organism>
<keyword evidence="3" id="KW-1185">Reference proteome</keyword>
<feature type="transmembrane region" description="Helical" evidence="1">
    <location>
        <begin position="83"/>
        <end position="103"/>
    </location>
</feature>